<dbReference type="EMBL" id="KV417296">
    <property type="protein sequence ID" value="KZO94241.1"/>
    <property type="molecule type" value="Genomic_DNA"/>
</dbReference>
<feature type="region of interest" description="Disordered" evidence="1">
    <location>
        <begin position="114"/>
        <end position="172"/>
    </location>
</feature>
<feature type="compositionally biased region" description="Pro residues" evidence="1">
    <location>
        <begin position="163"/>
        <end position="172"/>
    </location>
</feature>
<dbReference type="OrthoDB" id="2553626at2759"/>
<organism evidence="2 3">
    <name type="scientific">Calocera viscosa (strain TUFC12733)</name>
    <dbReference type="NCBI Taxonomy" id="1330018"/>
    <lineage>
        <taxon>Eukaryota</taxon>
        <taxon>Fungi</taxon>
        <taxon>Dikarya</taxon>
        <taxon>Basidiomycota</taxon>
        <taxon>Agaricomycotina</taxon>
        <taxon>Dacrymycetes</taxon>
        <taxon>Dacrymycetales</taxon>
        <taxon>Dacrymycetaceae</taxon>
        <taxon>Calocera</taxon>
    </lineage>
</organism>
<gene>
    <name evidence="2" type="ORF">CALVIDRAFT_565889</name>
</gene>
<sequence length="172" mass="18531">MSRPPELHPSALSEAEHAHYTRALAALSSPSVRISSADWQSVKDVNAMSVRRYLAGTYAVEDEVVEQILAIFHPTPTLDDTLTPSQFFAVLRLVSHAQRGREVDRNLIFAQTPPPIIAKSTRPPPKHGSVKPSSPVLPTSQPSPPTPNTAAGVSRSHSHSHPTPRPAPPTAP</sequence>
<evidence type="ECO:0000256" key="1">
    <source>
        <dbReference type="SAM" id="MobiDB-lite"/>
    </source>
</evidence>
<dbReference type="STRING" id="1330018.A0A167K4A4"/>
<evidence type="ECO:0000313" key="2">
    <source>
        <dbReference type="EMBL" id="KZO94241.1"/>
    </source>
</evidence>
<name>A0A167K4A4_CALVF</name>
<dbReference type="AlphaFoldDB" id="A0A167K4A4"/>
<keyword evidence="3" id="KW-1185">Reference proteome</keyword>
<proteinExistence type="predicted"/>
<protein>
    <submittedName>
        <fullName evidence="2">Uncharacterized protein</fullName>
    </submittedName>
</protein>
<reference evidence="2 3" key="1">
    <citation type="journal article" date="2016" name="Mol. Biol. Evol.">
        <title>Comparative Genomics of Early-Diverging Mushroom-Forming Fungi Provides Insights into the Origins of Lignocellulose Decay Capabilities.</title>
        <authorList>
            <person name="Nagy L.G."/>
            <person name="Riley R."/>
            <person name="Tritt A."/>
            <person name="Adam C."/>
            <person name="Daum C."/>
            <person name="Floudas D."/>
            <person name="Sun H."/>
            <person name="Yadav J.S."/>
            <person name="Pangilinan J."/>
            <person name="Larsson K.H."/>
            <person name="Matsuura K."/>
            <person name="Barry K."/>
            <person name="Labutti K."/>
            <person name="Kuo R."/>
            <person name="Ohm R.A."/>
            <person name="Bhattacharya S.S."/>
            <person name="Shirouzu T."/>
            <person name="Yoshinaga Y."/>
            <person name="Martin F.M."/>
            <person name="Grigoriev I.V."/>
            <person name="Hibbett D.S."/>
        </authorList>
    </citation>
    <scope>NUCLEOTIDE SEQUENCE [LARGE SCALE GENOMIC DNA]</scope>
    <source>
        <strain evidence="2 3">TUFC12733</strain>
    </source>
</reference>
<dbReference type="Proteomes" id="UP000076738">
    <property type="component" value="Unassembled WGS sequence"/>
</dbReference>
<evidence type="ECO:0000313" key="3">
    <source>
        <dbReference type="Proteomes" id="UP000076738"/>
    </source>
</evidence>
<accession>A0A167K4A4</accession>
<feature type="non-terminal residue" evidence="2">
    <location>
        <position position="172"/>
    </location>
</feature>